<dbReference type="SUPFAM" id="SSF55874">
    <property type="entry name" value="ATPase domain of HSP90 chaperone/DNA topoisomerase II/histidine kinase"/>
    <property type="match status" value="1"/>
</dbReference>
<dbReference type="AlphaFoldDB" id="A0A9W6LI64"/>
<gene>
    <name evidence="4" type="ORF">GALLR39Z86_38750</name>
</gene>
<dbReference type="EMBL" id="BSDT01000001">
    <property type="protein sequence ID" value="GLI44025.1"/>
    <property type="molecule type" value="Genomic_DNA"/>
</dbReference>
<name>A0A9W6LI64_9ACTN</name>
<evidence type="ECO:0000256" key="1">
    <source>
        <dbReference type="ARBA" id="ARBA00022527"/>
    </source>
</evidence>
<dbReference type="InterPro" id="IPR047718">
    <property type="entry name" value="RsbA-like_anti_sig"/>
</dbReference>
<dbReference type="InterPro" id="IPR036890">
    <property type="entry name" value="HATPase_C_sf"/>
</dbReference>
<reference evidence="4" key="1">
    <citation type="submission" date="2022-12" db="EMBL/GenBank/DDBJ databases">
        <title>Reference genome sequencing for broad-spectrum identification of bacterial and archaeal isolates by mass spectrometry.</title>
        <authorList>
            <person name="Sekiguchi Y."/>
            <person name="Tourlousse D.M."/>
        </authorList>
    </citation>
    <scope>NUCLEOTIDE SEQUENCE</scope>
    <source>
        <strain evidence="4">LLR39Z86</strain>
    </source>
</reference>
<comment type="caution">
    <text evidence="4">The sequence shown here is derived from an EMBL/GenBank/DDBJ whole genome shotgun (WGS) entry which is preliminary data.</text>
</comment>
<dbReference type="InterPro" id="IPR003594">
    <property type="entry name" value="HATPase_dom"/>
</dbReference>
<evidence type="ECO:0000313" key="4">
    <source>
        <dbReference type="EMBL" id="GLI44025.1"/>
    </source>
</evidence>
<dbReference type="Pfam" id="PF14417">
    <property type="entry name" value="MEDS"/>
    <property type="match status" value="1"/>
</dbReference>
<dbReference type="Proteomes" id="UP001144313">
    <property type="component" value="Unassembled WGS sequence"/>
</dbReference>
<dbReference type="PANTHER" id="PTHR35526">
    <property type="entry name" value="ANTI-SIGMA-F FACTOR RSBW-RELATED"/>
    <property type="match status" value="1"/>
</dbReference>
<protein>
    <submittedName>
        <fullName evidence="4">Anti-sigma regulatory factor</fullName>
    </submittedName>
</protein>
<dbReference type="CDD" id="cd16936">
    <property type="entry name" value="HATPase_RsbW-like"/>
    <property type="match status" value="1"/>
</dbReference>
<dbReference type="Pfam" id="PF13581">
    <property type="entry name" value="HATPase_c_2"/>
    <property type="match status" value="1"/>
</dbReference>
<sequence>MTVATTPDARDQENPDGFEHPVFFYSSPDEFLAGTVPFIEAALSADEPAAAAVPRHNLDSLRKALGASAERVMLIDMTDAGANPGRIIPGVLRSFVDAHKGRNRVRIIGEPIWPGRSELEYPACVQHEALLNLAFNGRPVTKLCPYDAEGLSPQAIADARATHPLVIDSTGRHPSEHYDPGRILTDYNQPLAPAPRTAIERVADKPTLDNARWFVTSFGRSAGLSSMQLVDLEIAVTELLTNSIQHGGGTGTFRVWTEGAHFVCEVSDVGHITDPLAGRMPKDESQAHGRGLVLVNQVVDLFLAHTSPRGTTIRIYLRLPGA</sequence>
<evidence type="ECO:0000313" key="5">
    <source>
        <dbReference type="Proteomes" id="UP001144313"/>
    </source>
</evidence>
<organism evidence="4 5">
    <name type="scientific">Glycomyces algeriensis</name>
    <dbReference type="NCBI Taxonomy" id="256037"/>
    <lineage>
        <taxon>Bacteria</taxon>
        <taxon>Bacillati</taxon>
        <taxon>Actinomycetota</taxon>
        <taxon>Actinomycetes</taxon>
        <taxon>Glycomycetales</taxon>
        <taxon>Glycomycetaceae</taxon>
        <taxon>Glycomyces</taxon>
    </lineage>
</organism>
<feature type="domain" description="MEDS" evidence="3">
    <location>
        <begin position="20"/>
        <end position="164"/>
    </location>
</feature>
<keyword evidence="1" id="KW-0723">Serine/threonine-protein kinase</keyword>
<dbReference type="RefSeq" id="WP_270114724.1">
    <property type="nucleotide sequence ID" value="NZ_BAAAOL010000007.1"/>
</dbReference>
<dbReference type="InterPro" id="IPR025847">
    <property type="entry name" value="MEDS_domain"/>
</dbReference>
<keyword evidence="1" id="KW-0418">Kinase</keyword>
<feature type="domain" description="Histidine kinase/HSP90-like ATPase" evidence="2">
    <location>
        <begin position="204"/>
        <end position="315"/>
    </location>
</feature>
<dbReference type="NCBIfam" id="NF041045">
    <property type="entry name" value="RsbA_anti_sig"/>
    <property type="match status" value="1"/>
</dbReference>
<dbReference type="Gene3D" id="3.30.565.10">
    <property type="entry name" value="Histidine kinase-like ATPase, C-terminal domain"/>
    <property type="match status" value="1"/>
</dbReference>
<evidence type="ECO:0000259" key="2">
    <source>
        <dbReference type="Pfam" id="PF13581"/>
    </source>
</evidence>
<proteinExistence type="predicted"/>
<keyword evidence="5" id="KW-1185">Reference proteome</keyword>
<keyword evidence="1" id="KW-0808">Transferase</keyword>
<accession>A0A9W6LI64</accession>
<dbReference type="GO" id="GO:0004674">
    <property type="term" value="F:protein serine/threonine kinase activity"/>
    <property type="evidence" value="ECO:0007669"/>
    <property type="project" value="UniProtKB-KW"/>
</dbReference>
<dbReference type="PANTHER" id="PTHR35526:SF3">
    <property type="entry name" value="ANTI-SIGMA-F FACTOR RSBW"/>
    <property type="match status" value="1"/>
</dbReference>
<evidence type="ECO:0000259" key="3">
    <source>
        <dbReference type="Pfam" id="PF14417"/>
    </source>
</evidence>
<dbReference type="InterPro" id="IPR050267">
    <property type="entry name" value="Anti-sigma-factor_SerPK"/>
</dbReference>